<sequence length="118" mass="14208">MRYNWWEKWEMEDEQWALEDNFALELINDYRNFNRATDMYDLLYATFIRNSGQVKETKCFRVSRPPRKTKSVRPPPVRIATSLALNGRSEFKKPCNKHTGSKQTLLRRESQKHRGRKN</sequence>
<dbReference type="EMBL" id="JAWDGP010007236">
    <property type="protein sequence ID" value="KAK3727705.1"/>
    <property type="molecule type" value="Genomic_DNA"/>
</dbReference>
<keyword evidence="3" id="KW-1185">Reference proteome</keyword>
<dbReference type="AlphaFoldDB" id="A0AAE0XZS0"/>
<evidence type="ECO:0000313" key="2">
    <source>
        <dbReference type="EMBL" id="KAK3727705.1"/>
    </source>
</evidence>
<name>A0AAE0XZS0_9GAST</name>
<reference evidence="2" key="1">
    <citation type="journal article" date="2023" name="G3 (Bethesda)">
        <title>A reference genome for the long-term kleptoplast-retaining sea slug Elysia crispata morphotype clarki.</title>
        <authorList>
            <person name="Eastman K.E."/>
            <person name="Pendleton A.L."/>
            <person name="Shaikh M.A."/>
            <person name="Suttiyut T."/>
            <person name="Ogas R."/>
            <person name="Tomko P."/>
            <person name="Gavelis G."/>
            <person name="Widhalm J.R."/>
            <person name="Wisecaver J.H."/>
        </authorList>
    </citation>
    <scope>NUCLEOTIDE SEQUENCE</scope>
    <source>
        <strain evidence="2">ECLA1</strain>
    </source>
</reference>
<gene>
    <name evidence="2" type="ORF">RRG08_032662</name>
</gene>
<dbReference type="Proteomes" id="UP001283361">
    <property type="component" value="Unassembled WGS sequence"/>
</dbReference>
<evidence type="ECO:0000256" key="1">
    <source>
        <dbReference type="SAM" id="MobiDB-lite"/>
    </source>
</evidence>
<comment type="caution">
    <text evidence="2">The sequence shown here is derived from an EMBL/GenBank/DDBJ whole genome shotgun (WGS) entry which is preliminary data.</text>
</comment>
<protein>
    <submittedName>
        <fullName evidence="2">Uncharacterized protein</fullName>
    </submittedName>
</protein>
<accession>A0AAE0XZS0</accession>
<evidence type="ECO:0000313" key="3">
    <source>
        <dbReference type="Proteomes" id="UP001283361"/>
    </source>
</evidence>
<organism evidence="2 3">
    <name type="scientific">Elysia crispata</name>
    <name type="common">lettuce slug</name>
    <dbReference type="NCBI Taxonomy" id="231223"/>
    <lineage>
        <taxon>Eukaryota</taxon>
        <taxon>Metazoa</taxon>
        <taxon>Spiralia</taxon>
        <taxon>Lophotrochozoa</taxon>
        <taxon>Mollusca</taxon>
        <taxon>Gastropoda</taxon>
        <taxon>Heterobranchia</taxon>
        <taxon>Euthyneura</taxon>
        <taxon>Panpulmonata</taxon>
        <taxon>Sacoglossa</taxon>
        <taxon>Placobranchoidea</taxon>
        <taxon>Plakobranchidae</taxon>
        <taxon>Elysia</taxon>
    </lineage>
</organism>
<feature type="region of interest" description="Disordered" evidence="1">
    <location>
        <begin position="88"/>
        <end position="118"/>
    </location>
</feature>
<proteinExistence type="predicted"/>